<dbReference type="EMBL" id="CP017962">
    <property type="protein sequence ID" value="APC49322.1"/>
    <property type="molecule type" value="Genomic_DNA"/>
</dbReference>
<dbReference type="InterPro" id="IPR004104">
    <property type="entry name" value="Gfo/Idh/MocA-like_OxRdtase_C"/>
</dbReference>
<dbReference type="Proteomes" id="UP000182945">
    <property type="component" value="Chromosome"/>
</dbReference>
<dbReference type="InterPro" id="IPR036291">
    <property type="entry name" value="NAD(P)-bd_dom_sf"/>
</dbReference>
<evidence type="ECO:0000313" key="4">
    <source>
        <dbReference type="EMBL" id="APC49322.1"/>
    </source>
</evidence>
<dbReference type="AlphaFoldDB" id="A0AAC9J1E4"/>
<dbReference type="Pfam" id="PF01408">
    <property type="entry name" value="GFO_IDH_MocA"/>
    <property type="match status" value="1"/>
</dbReference>
<gene>
    <name evidence="4" type="ORF">BME96_14480</name>
</gene>
<dbReference type="KEGG" id="vhl:BME96_14480"/>
<dbReference type="InterPro" id="IPR000683">
    <property type="entry name" value="Gfo/Idh/MocA-like_OxRdtase_N"/>
</dbReference>
<dbReference type="InterPro" id="IPR051450">
    <property type="entry name" value="Gfo/Idh/MocA_Oxidoreductases"/>
</dbReference>
<protein>
    <submittedName>
        <fullName evidence="4">Oxidoreductase</fullName>
    </submittedName>
</protein>
<proteinExistence type="inferred from homology"/>
<evidence type="ECO:0000259" key="2">
    <source>
        <dbReference type="Pfam" id="PF01408"/>
    </source>
</evidence>
<dbReference type="SUPFAM" id="SSF55347">
    <property type="entry name" value="Glyceraldehyde-3-phosphate dehydrogenase-like, C-terminal domain"/>
    <property type="match status" value="1"/>
</dbReference>
<dbReference type="GO" id="GO:0000166">
    <property type="term" value="F:nucleotide binding"/>
    <property type="evidence" value="ECO:0007669"/>
    <property type="project" value="InterPro"/>
</dbReference>
<dbReference type="Gene3D" id="3.40.50.720">
    <property type="entry name" value="NAD(P)-binding Rossmann-like Domain"/>
    <property type="match status" value="1"/>
</dbReference>
<accession>A0AAC9J1E4</accession>
<dbReference type="PANTHER" id="PTHR43377:SF2">
    <property type="entry name" value="BINDING ROSSMANN FOLD OXIDOREDUCTASE, PUTATIVE (AFU_ORTHOLOGUE AFUA_4G00560)-RELATED"/>
    <property type="match status" value="1"/>
</dbReference>
<dbReference type="Pfam" id="PF02894">
    <property type="entry name" value="GFO_IDH_MocA_C"/>
    <property type="match status" value="1"/>
</dbReference>
<evidence type="ECO:0000259" key="3">
    <source>
        <dbReference type="Pfam" id="PF02894"/>
    </source>
</evidence>
<reference evidence="4 5" key="1">
    <citation type="submission" date="2016-11" db="EMBL/GenBank/DDBJ databases">
        <title>Complete genome sequencing of Virgibacillus halodenitrificans PDB-F2.</title>
        <authorList>
            <person name="Sun Z."/>
            <person name="Zhou Y."/>
            <person name="Li H."/>
        </authorList>
    </citation>
    <scope>NUCLEOTIDE SEQUENCE [LARGE SCALE GENOMIC DNA]</scope>
    <source>
        <strain evidence="4 5">PDB-F2</strain>
    </source>
</reference>
<comment type="similarity">
    <text evidence="1">Belongs to the Gfo/Idh/MocA family.</text>
</comment>
<evidence type="ECO:0000256" key="1">
    <source>
        <dbReference type="ARBA" id="ARBA00010928"/>
    </source>
</evidence>
<evidence type="ECO:0000313" key="5">
    <source>
        <dbReference type="Proteomes" id="UP000182945"/>
    </source>
</evidence>
<organism evidence="4 5">
    <name type="scientific">Virgibacillus halodenitrificans</name>
    <name type="common">Bacillus halodenitrificans</name>
    <dbReference type="NCBI Taxonomy" id="1482"/>
    <lineage>
        <taxon>Bacteria</taxon>
        <taxon>Bacillati</taxon>
        <taxon>Bacillota</taxon>
        <taxon>Bacilli</taxon>
        <taxon>Bacillales</taxon>
        <taxon>Bacillaceae</taxon>
        <taxon>Virgibacillus</taxon>
    </lineage>
</organism>
<sequence length="425" mass="47963">MKPTTAILIGAGDRGARAYAPYALKNPHELKIIGVAEPNELRRDKIKQEHNLSTEDCFHSWEDLLTKEKTADIAIICTMDREHFGPTMKALELGYHVLLEKPMSPDPKECIAMEQQAEKFNKQLTICHVLRYTDFWSTIKKVIEDGKIGDVASIQLNENVEVMHMSHSFVRGNWKKKEDSSPMILQKSCHDMDIIRYVINKKCERVSSYGSLMHFRKENMPAGAPKRCLDGCPAAQSCPFHAGNYYLGEGRGWARKFTEDTSNEGIIKALNETDYGKCVYQLDNDVVDHQVVNMEFEDGATATFSMCGFTREQTRTVQIMGTKGELRGNMTENQISYYDFLTKHETVIKFDSPTGGHGGGDLGIMRDFLIDIQQSDRSKSVSSASNSLSSHLMAFAAEESRLNKGTSIELDTFYNNLSKQYSVME</sequence>
<feature type="domain" description="Gfo/Idh/MocA-like oxidoreductase N-terminal" evidence="2">
    <location>
        <begin position="8"/>
        <end position="126"/>
    </location>
</feature>
<dbReference type="SUPFAM" id="SSF51735">
    <property type="entry name" value="NAD(P)-binding Rossmann-fold domains"/>
    <property type="match status" value="1"/>
</dbReference>
<dbReference type="GeneID" id="71515616"/>
<dbReference type="RefSeq" id="WP_071649403.1">
    <property type="nucleotide sequence ID" value="NZ_CP017962.1"/>
</dbReference>
<name>A0AAC9J1E4_VIRHA</name>
<feature type="domain" description="Gfo/Idh/MocA-like oxidoreductase C-terminal" evidence="3">
    <location>
        <begin position="140"/>
        <end position="351"/>
    </location>
</feature>
<dbReference type="PANTHER" id="PTHR43377">
    <property type="entry name" value="BILIVERDIN REDUCTASE A"/>
    <property type="match status" value="1"/>
</dbReference>
<dbReference type="Gene3D" id="3.30.360.10">
    <property type="entry name" value="Dihydrodipicolinate Reductase, domain 2"/>
    <property type="match status" value="1"/>
</dbReference>